<accession>A0A7R9PSX4</accession>
<gene>
    <name evidence="1" type="ORF">OSB1V03_LOCUS149</name>
</gene>
<proteinExistence type="predicted"/>
<sequence>MRHESDAFLDAFALKNIFLDTNYSTLKTGFSSHVSAAAHELDVDLITTSELRIAATLSSTTTARPKTSPYHSIYGTSGQCSTLTTGASYGSKSNRKSKKTHFTEMAKCMLEILDDLQVPQHHTGGHKADIYKRSASLSASTRLQTSILSTQSETDSIDLLMEELSSVGDTSDLSDISSISYRTVPEQHIYEEILYDCLESQQRLPPTDSPLYARYIPSHRRAMAATTTTGAHLNNKFAHSSVGSIRVDAPIHQSHIRHVGSWGRTRDKPKQRSNLYTIFADESERRNISRSLEREFCKSRKGVDIMVGPNGRNNHHQTIIGVDNYDYLTI</sequence>
<dbReference type="AlphaFoldDB" id="A0A7R9PSX4"/>
<evidence type="ECO:0000313" key="2">
    <source>
        <dbReference type="Proteomes" id="UP000759131"/>
    </source>
</evidence>
<dbReference type="OrthoDB" id="6498450at2759"/>
<keyword evidence="2" id="KW-1185">Reference proteome</keyword>
<protein>
    <submittedName>
        <fullName evidence="1">Uncharacterized protein</fullName>
    </submittedName>
</protein>
<dbReference type="EMBL" id="OC854598">
    <property type="protein sequence ID" value="CAD7619649.1"/>
    <property type="molecule type" value="Genomic_DNA"/>
</dbReference>
<evidence type="ECO:0000313" key="1">
    <source>
        <dbReference type="EMBL" id="CAD7619649.1"/>
    </source>
</evidence>
<dbReference type="Proteomes" id="UP000759131">
    <property type="component" value="Unassembled WGS sequence"/>
</dbReference>
<dbReference type="EMBL" id="CAJPIZ010000023">
    <property type="protein sequence ID" value="CAG2100079.1"/>
    <property type="molecule type" value="Genomic_DNA"/>
</dbReference>
<name>A0A7R9PSX4_9ACAR</name>
<reference evidence="1" key="1">
    <citation type="submission" date="2020-11" db="EMBL/GenBank/DDBJ databases">
        <authorList>
            <person name="Tran Van P."/>
        </authorList>
    </citation>
    <scope>NUCLEOTIDE SEQUENCE</scope>
</reference>
<organism evidence="1">
    <name type="scientific">Medioppia subpectinata</name>
    <dbReference type="NCBI Taxonomy" id="1979941"/>
    <lineage>
        <taxon>Eukaryota</taxon>
        <taxon>Metazoa</taxon>
        <taxon>Ecdysozoa</taxon>
        <taxon>Arthropoda</taxon>
        <taxon>Chelicerata</taxon>
        <taxon>Arachnida</taxon>
        <taxon>Acari</taxon>
        <taxon>Acariformes</taxon>
        <taxon>Sarcoptiformes</taxon>
        <taxon>Oribatida</taxon>
        <taxon>Brachypylina</taxon>
        <taxon>Oppioidea</taxon>
        <taxon>Oppiidae</taxon>
        <taxon>Medioppia</taxon>
    </lineage>
</organism>